<evidence type="ECO:0000256" key="5">
    <source>
        <dbReference type="SAM" id="Phobius"/>
    </source>
</evidence>
<evidence type="ECO:0000256" key="3">
    <source>
        <dbReference type="ARBA" id="ARBA00022801"/>
    </source>
</evidence>
<keyword evidence="5" id="KW-1133">Transmembrane helix</keyword>
<dbReference type="Gene3D" id="3.90.226.10">
    <property type="entry name" value="2-enoyl-CoA Hydratase, Chain A, domain 1"/>
    <property type="match status" value="1"/>
</dbReference>
<protein>
    <submittedName>
        <fullName evidence="7">Clp protease</fullName>
    </submittedName>
</protein>
<gene>
    <name evidence="7" type="ORF">AU467_19865</name>
</gene>
<proteinExistence type="inferred from homology"/>
<reference evidence="7 8" key="1">
    <citation type="submission" date="2015-12" db="EMBL/GenBank/DDBJ databases">
        <title>Draft genome sequence of Mesorhizobium sp. UFLA 01-765, a multitolerant efficient symbiont and plant-growth promoting strain isolated from Zn-mining soil using Leucaena leucocephala as a trap plant.</title>
        <authorList>
            <person name="Rangel W.M."/>
            <person name="Thijs S."/>
            <person name="Longatti S.M."/>
            <person name="Moreira F.M."/>
            <person name="Weyens N."/>
            <person name="Vangronsveld J."/>
            <person name="Van Hamme J.D."/>
            <person name="Bottos E.M."/>
            <person name="Rineau F."/>
        </authorList>
    </citation>
    <scope>NUCLEOTIDE SEQUENCE [LARGE SCALE GENOMIC DNA]</scope>
    <source>
        <strain evidence="7 8">UFLA 01-765</strain>
    </source>
</reference>
<dbReference type="InterPro" id="IPR029045">
    <property type="entry name" value="ClpP/crotonase-like_dom_sf"/>
</dbReference>
<comment type="caution">
    <text evidence="7">The sequence shown here is derived from an EMBL/GenBank/DDBJ whole genome shotgun (WGS) entry which is preliminary data.</text>
</comment>
<feature type="transmembrane region" description="Helical" evidence="5">
    <location>
        <begin position="20"/>
        <end position="41"/>
    </location>
</feature>
<dbReference type="GO" id="GO:0006508">
    <property type="term" value="P:proteolysis"/>
    <property type="evidence" value="ECO:0007669"/>
    <property type="project" value="UniProtKB-KW"/>
</dbReference>
<dbReference type="Proteomes" id="UP000053176">
    <property type="component" value="Unassembled WGS sequence"/>
</dbReference>
<evidence type="ECO:0000256" key="1">
    <source>
        <dbReference type="ARBA" id="ARBA00008683"/>
    </source>
</evidence>
<dbReference type="NCBIfam" id="TIGR00706">
    <property type="entry name" value="SppA_dom"/>
    <property type="match status" value="1"/>
</dbReference>
<comment type="similarity">
    <text evidence="1">Belongs to the peptidase S49 family.</text>
</comment>
<dbReference type="Pfam" id="PF01343">
    <property type="entry name" value="Peptidase_S49"/>
    <property type="match status" value="1"/>
</dbReference>
<dbReference type="CDD" id="cd07023">
    <property type="entry name" value="S49_Sppa_N_C"/>
    <property type="match status" value="1"/>
</dbReference>
<keyword evidence="5" id="KW-0472">Membrane</keyword>
<sequence>MAMRADDLIDRRRLRRKLTFWRVAAFVVLAAALIAFSAWIYGEDFTGQAVDHIAKVKIEGTITEDEELIKRLETIRKSATVKGVILSIDSPGGTTVGGESIYEEVRKLAGDKPVVAEVGTLAASAGYMIASAADHIVARKTSIVGSIGVLIQYPDVSGLMDKLGIKLEEVKSSPLKASPSPFKPTNDDERAMVRKLILDSYDWFVGIVAERRKMTHEQALALADGSIFTGRQALGNHLVDAVGGETEAIDWLATKGVDNKLKVVEWKSTEGRGFFLTRSMTKAVANALGLPDAGGDVIHELGADRLFLDGLVSVWHP</sequence>
<dbReference type="OrthoDB" id="9764363at2"/>
<dbReference type="InterPro" id="IPR002142">
    <property type="entry name" value="Peptidase_S49"/>
</dbReference>
<organism evidence="7 8">
    <name type="scientific">Rhizobium loti</name>
    <name type="common">Mesorhizobium loti</name>
    <dbReference type="NCBI Taxonomy" id="381"/>
    <lineage>
        <taxon>Bacteria</taxon>
        <taxon>Pseudomonadati</taxon>
        <taxon>Pseudomonadota</taxon>
        <taxon>Alphaproteobacteria</taxon>
        <taxon>Hyphomicrobiales</taxon>
        <taxon>Phyllobacteriaceae</taxon>
        <taxon>Mesorhizobium</taxon>
    </lineage>
</organism>
<dbReference type="EMBL" id="LPWA01000102">
    <property type="protein sequence ID" value="KUM26778.1"/>
    <property type="molecule type" value="Genomic_DNA"/>
</dbReference>
<evidence type="ECO:0000313" key="7">
    <source>
        <dbReference type="EMBL" id="KUM26778.1"/>
    </source>
</evidence>
<keyword evidence="2 7" id="KW-0645">Protease</keyword>
<dbReference type="SUPFAM" id="SSF52096">
    <property type="entry name" value="ClpP/crotonase"/>
    <property type="match status" value="1"/>
</dbReference>
<dbReference type="InterPro" id="IPR047272">
    <property type="entry name" value="S49_SppA_C"/>
</dbReference>
<keyword evidence="5" id="KW-0812">Transmembrane</keyword>
<dbReference type="GO" id="GO:0008236">
    <property type="term" value="F:serine-type peptidase activity"/>
    <property type="evidence" value="ECO:0007669"/>
    <property type="project" value="UniProtKB-KW"/>
</dbReference>
<evidence type="ECO:0000256" key="4">
    <source>
        <dbReference type="ARBA" id="ARBA00022825"/>
    </source>
</evidence>
<dbReference type="Gene3D" id="6.20.330.10">
    <property type="match status" value="1"/>
</dbReference>
<evidence type="ECO:0000313" key="8">
    <source>
        <dbReference type="Proteomes" id="UP000053176"/>
    </source>
</evidence>
<dbReference type="PANTHER" id="PTHR42987:SF6">
    <property type="entry name" value="PROTEINASE IV"/>
    <property type="match status" value="1"/>
</dbReference>
<evidence type="ECO:0000259" key="6">
    <source>
        <dbReference type="Pfam" id="PF01343"/>
    </source>
</evidence>
<keyword evidence="4" id="KW-0720">Serine protease</keyword>
<evidence type="ECO:0000256" key="2">
    <source>
        <dbReference type="ARBA" id="ARBA00022670"/>
    </source>
</evidence>
<feature type="domain" description="Peptidase S49" evidence="6">
    <location>
        <begin position="110"/>
        <end position="254"/>
    </location>
</feature>
<name>A0A117N3P2_RHILI</name>
<keyword evidence="3" id="KW-0378">Hydrolase</keyword>
<dbReference type="AlphaFoldDB" id="A0A117N3P2"/>
<dbReference type="PANTHER" id="PTHR42987">
    <property type="entry name" value="PEPTIDASE S49"/>
    <property type="match status" value="1"/>
</dbReference>
<accession>A0A117N3P2</accession>
<dbReference type="InterPro" id="IPR004635">
    <property type="entry name" value="Pept_S49_SppA"/>
</dbReference>